<gene>
    <name evidence="1" type="ORF">PanWU01x14_103310</name>
</gene>
<evidence type="ECO:0000313" key="1">
    <source>
        <dbReference type="EMBL" id="PON67350.1"/>
    </source>
</evidence>
<keyword evidence="2" id="KW-1185">Reference proteome</keyword>
<comment type="caution">
    <text evidence="1">The sequence shown here is derived from an EMBL/GenBank/DDBJ whole genome shotgun (WGS) entry which is preliminary data.</text>
</comment>
<name>A0A2P5D242_PARAD</name>
<proteinExistence type="predicted"/>
<sequence length="76" mass="8522">MGTGRSGRVLRTWCTCARKAGAPPRHDWAWRVECGRHSATLRTAQADVLNVASSISFGHFSYYPAQPQARWHLLVI</sequence>
<protein>
    <submittedName>
        <fullName evidence="1">Uncharacterized protein</fullName>
    </submittedName>
</protein>
<dbReference type="AlphaFoldDB" id="A0A2P5D242"/>
<evidence type="ECO:0000313" key="2">
    <source>
        <dbReference type="Proteomes" id="UP000237105"/>
    </source>
</evidence>
<accession>A0A2P5D242</accession>
<dbReference type="EMBL" id="JXTB01000072">
    <property type="protein sequence ID" value="PON67350.1"/>
    <property type="molecule type" value="Genomic_DNA"/>
</dbReference>
<organism evidence="1 2">
    <name type="scientific">Parasponia andersonii</name>
    <name type="common">Sponia andersonii</name>
    <dbReference type="NCBI Taxonomy" id="3476"/>
    <lineage>
        <taxon>Eukaryota</taxon>
        <taxon>Viridiplantae</taxon>
        <taxon>Streptophyta</taxon>
        <taxon>Embryophyta</taxon>
        <taxon>Tracheophyta</taxon>
        <taxon>Spermatophyta</taxon>
        <taxon>Magnoliopsida</taxon>
        <taxon>eudicotyledons</taxon>
        <taxon>Gunneridae</taxon>
        <taxon>Pentapetalae</taxon>
        <taxon>rosids</taxon>
        <taxon>fabids</taxon>
        <taxon>Rosales</taxon>
        <taxon>Cannabaceae</taxon>
        <taxon>Parasponia</taxon>
    </lineage>
</organism>
<dbReference type="Proteomes" id="UP000237105">
    <property type="component" value="Unassembled WGS sequence"/>
</dbReference>
<reference evidence="2" key="1">
    <citation type="submission" date="2016-06" db="EMBL/GenBank/DDBJ databases">
        <title>Parallel loss of symbiosis genes in relatives of nitrogen-fixing non-legume Parasponia.</title>
        <authorList>
            <person name="Van Velzen R."/>
            <person name="Holmer R."/>
            <person name="Bu F."/>
            <person name="Rutten L."/>
            <person name="Van Zeijl A."/>
            <person name="Liu W."/>
            <person name="Santuari L."/>
            <person name="Cao Q."/>
            <person name="Sharma T."/>
            <person name="Shen D."/>
            <person name="Roswanjaya Y."/>
            <person name="Wardhani T."/>
            <person name="Kalhor M.S."/>
            <person name="Jansen J."/>
            <person name="Van den Hoogen J."/>
            <person name="Gungor B."/>
            <person name="Hartog M."/>
            <person name="Hontelez J."/>
            <person name="Verver J."/>
            <person name="Yang W.-C."/>
            <person name="Schijlen E."/>
            <person name="Repin R."/>
            <person name="Schilthuizen M."/>
            <person name="Schranz E."/>
            <person name="Heidstra R."/>
            <person name="Miyata K."/>
            <person name="Fedorova E."/>
            <person name="Kohlen W."/>
            <person name="Bisseling T."/>
            <person name="Smit S."/>
            <person name="Geurts R."/>
        </authorList>
    </citation>
    <scope>NUCLEOTIDE SEQUENCE [LARGE SCALE GENOMIC DNA]</scope>
    <source>
        <strain evidence="2">cv. WU1-14</strain>
    </source>
</reference>